<evidence type="ECO:0000313" key="3">
    <source>
        <dbReference type="Proteomes" id="UP000282515"/>
    </source>
</evidence>
<dbReference type="RefSeq" id="WP_121794951.1">
    <property type="nucleotide sequence ID" value="NZ_RDBF01000010.1"/>
</dbReference>
<keyword evidence="3" id="KW-1185">Reference proteome</keyword>
<dbReference type="OrthoDB" id="104997at2"/>
<protein>
    <submittedName>
        <fullName evidence="2">Inosose dehydratase</fullName>
    </submittedName>
</protein>
<dbReference type="SUPFAM" id="SSF51658">
    <property type="entry name" value="Xylose isomerase-like"/>
    <property type="match status" value="1"/>
</dbReference>
<comment type="caution">
    <text evidence="2">The sequence shown here is derived from an EMBL/GenBank/DDBJ whole genome shotgun (WGS) entry which is preliminary data.</text>
</comment>
<sequence length="291" mass="30862">MTHPPVRIAAAPISWGVSEVPGWGHQLAPEQVLTQMQDLGIEATEFGPDGFLPDDPAEKAATLAAYGLRAVGGFLPVLLHDAAADPLPVVDRFIDALRACGAEVVVVAAASGADGYDARPDLDAGQWRTLLTNLDRIADRAAERGVVAAIHPHVGTMVQTSDEVERVLAGSRIGLCVDTGHLLVGGADPVALVERHPERVAHVHLKDVDAKLAHEVLLGERPFGDAVAAGLFRPLGSGDVEIARMIRALRHHGYAGWYVLEQDIKLSGAPDGERPLSDVRASRDYVLQVAS</sequence>
<gene>
    <name evidence="2" type="ORF">D9V41_12715</name>
</gene>
<accession>A0A3L8PII1</accession>
<dbReference type="Pfam" id="PF01261">
    <property type="entry name" value="AP_endonuc_2"/>
    <property type="match status" value="1"/>
</dbReference>
<proteinExistence type="predicted"/>
<organism evidence="2 3">
    <name type="scientific">Aeromicrobium phragmitis</name>
    <dbReference type="NCBI Taxonomy" id="2478914"/>
    <lineage>
        <taxon>Bacteria</taxon>
        <taxon>Bacillati</taxon>
        <taxon>Actinomycetota</taxon>
        <taxon>Actinomycetes</taxon>
        <taxon>Propionibacteriales</taxon>
        <taxon>Nocardioidaceae</taxon>
        <taxon>Aeromicrobium</taxon>
    </lineage>
</organism>
<dbReference type="InterPro" id="IPR036237">
    <property type="entry name" value="Xyl_isomerase-like_sf"/>
</dbReference>
<reference evidence="2 3" key="1">
    <citation type="submission" date="2018-10" db="EMBL/GenBank/DDBJ databases">
        <title>Aeromicrobium sp. 9W16Y-2 whole genome shotgun sequence.</title>
        <authorList>
            <person name="Li F."/>
        </authorList>
    </citation>
    <scope>NUCLEOTIDE SEQUENCE [LARGE SCALE GENOMIC DNA]</scope>
    <source>
        <strain evidence="2 3">9W16Y-2</strain>
    </source>
</reference>
<dbReference type="PANTHER" id="PTHR12110:SF41">
    <property type="entry name" value="INOSOSE DEHYDRATASE"/>
    <property type="match status" value="1"/>
</dbReference>
<dbReference type="PANTHER" id="PTHR12110">
    <property type="entry name" value="HYDROXYPYRUVATE ISOMERASE"/>
    <property type="match status" value="1"/>
</dbReference>
<dbReference type="AlphaFoldDB" id="A0A3L8PII1"/>
<evidence type="ECO:0000259" key="1">
    <source>
        <dbReference type="Pfam" id="PF01261"/>
    </source>
</evidence>
<feature type="domain" description="Xylose isomerase-like TIM barrel" evidence="1">
    <location>
        <begin position="36"/>
        <end position="263"/>
    </location>
</feature>
<dbReference type="InterPro" id="IPR013022">
    <property type="entry name" value="Xyl_isomerase-like_TIM-brl"/>
</dbReference>
<name>A0A3L8PII1_9ACTN</name>
<dbReference type="InterPro" id="IPR050312">
    <property type="entry name" value="IolE/XylAMocC-like"/>
</dbReference>
<dbReference type="Gene3D" id="3.20.20.150">
    <property type="entry name" value="Divalent-metal-dependent TIM barrel enzymes"/>
    <property type="match status" value="1"/>
</dbReference>
<dbReference type="Proteomes" id="UP000282515">
    <property type="component" value="Unassembled WGS sequence"/>
</dbReference>
<evidence type="ECO:0000313" key="2">
    <source>
        <dbReference type="EMBL" id="RLV55175.1"/>
    </source>
</evidence>
<dbReference type="EMBL" id="RDBF01000010">
    <property type="protein sequence ID" value="RLV55175.1"/>
    <property type="molecule type" value="Genomic_DNA"/>
</dbReference>